<keyword evidence="8 15" id="KW-0479">Metal-binding</keyword>
<evidence type="ECO:0000256" key="3">
    <source>
        <dbReference type="ARBA" id="ARBA00005493"/>
    </source>
</evidence>
<dbReference type="EC" id="1.3.98.3" evidence="15"/>
<feature type="binding site" evidence="17">
    <location>
        <position position="78"/>
    </location>
    <ligand>
        <name>[4Fe-4S] cluster</name>
        <dbReference type="ChEBI" id="CHEBI:49883"/>
        <note>4Fe-4S-S-AdoMet</note>
    </ligand>
</feature>
<dbReference type="Pfam" id="PF04055">
    <property type="entry name" value="Radical_SAM"/>
    <property type="match status" value="1"/>
</dbReference>
<evidence type="ECO:0000256" key="12">
    <source>
        <dbReference type="ARBA" id="ARBA00023244"/>
    </source>
</evidence>
<dbReference type="Gene3D" id="3.80.30.20">
    <property type="entry name" value="tm_1862 like domain"/>
    <property type="match status" value="1"/>
</dbReference>
<dbReference type="PANTHER" id="PTHR13932">
    <property type="entry name" value="COPROPORPHYRINIGEN III OXIDASE"/>
    <property type="match status" value="1"/>
</dbReference>
<name>A0A6N4QZ59_BLAVI</name>
<keyword evidence="6 15" id="KW-0963">Cytoplasm</keyword>
<dbReference type="AlphaFoldDB" id="A0A6N4QZ59"/>
<protein>
    <recommendedName>
        <fullName evidence="15">Coproporphyrinogen-III oxidase</fullName>
        <ecNumber evidence="15">1.3.98.3</ecNumber>
    </recommendedName>
</protein>
<dbReference type="PROSITE" id="PS51918">
    <property type="entry name" value="RADICAL_SAM"/>
    <property type="match status" value="1"/>
</dbReference>
<dbReference type="EMBL" id="VAFM01000002">
    <property type="protein sequence ID" value="TKW60608.1"/>
    <property type="molecule type" value="Genomic_DNA"/>
</dbReference>
<evidence type="ECO:0000256" key="14">
    <source>
        <dbReference type="ARBA" id="ARBA00048321"/>
    </source>
</evidence>
<comment type="caution">
    <text evidence="19">The sequence shown here is derived from an EMBL/GenBank/DDBJ whole genome shotgun (WGS) entry which is preliminary data.</text>
</comment>
<evidence type="ECO:0000256" key="7">
    <source>
        <dbReference type="ARBA" id="ARBA00022691"/>
    </source>
</evidence>
<dbReference type="NCBIfam" id="TIGR00538">
    <property type="entry name" value="hemN"/>
    <property type="match status" value="1"/>
</dbReference>
<keyword evidence="10 15" id="KW-0408">Iron</keyword>
<dbReference type="InterPro" id="IPR023404">
    <property type="entry name" value="rSAM_horseshoe"/>
</dbReference>
<evidence type="ECO:0000256" key="4">
    <source>
        <dbReference type="ARBA" id="ARBA00011245"/>
    </source>
</evidence>
<dbReference type="PANTHER" id="PTHR13932:SF6">
    <property type="entry name" value="OXYGEN-INDEPENDENT COPROPORPHYRINOGEN III OXIDASE"/>
    <property type="match status" value="1"/>
</dbReference>
<dbReference type="InterPro" id="IPR034505">
    <property type="entry name" value="Coproporphyrinogen-III_oxidase"/>
</dbReference>
<feature type="binding site" evidence="16">
    <location>
        <position position="122"/>
    </location>
    <ligand>
        <name>S-adenosyl-L-methionine</name>
        <dbReference type="ChEBI" id="CHEBI:59789"/>
        <label>1</label>
    </ligand>
</feature>
<comment type="subcellular location">
    <subcellularLocation>
        <location evidence="1 15">Cytoplasm</location>
    </subcellularLocation>
</comment>
<dbReference type="InterPro" id="IPR006638">
    <property type="entry name" value="Elp3/MiaA/NifB-like_rSAM"/>
</dbReference>
<feature type="binding site" evidence="16">
    <location>
        <position position="194"/>
    </location>
    <ligand>
        <name>S-adenosyl-L-methionine</name>
        <dbReference type="ChEBI" id="CHEBI:59789"/>
        <label>2</label>
    </ligand>
</feature>
<evidence type="ECO:0000256" key="13">
    <source>
        <dbReference type="ARBA" id="ARBA00024295"/>
    </source>
</evidence>
<dbReference type="InterPro" id="IPR007197">
    <property type="entry name" value="rSAM"/>
</dbReference>
<evidence type="ECO:0000256" key="9">
    <source>
        <dbReference type="ARBA" id="ARBA00023002"/>
    </source>
</evidence>
<accession>A0A6N4QZ59</accession>
<dbReference type="Gene3D" id="1.10.10.920">
    <property type="match status" value="1"/>
</dbReference>
<comment type="function">
    <text evidence="13">Involved in the heme biosynthesis. Catalyzes the anaerobic oxidative decarboxylation of propionate groups of rings A and B of coproporphyrinogen III to yield the vinyl groups in protoporphyrinogen IX.</text>
</comment>
<feature type="binding site" evidence="16">
    <location>
        <position position="219"/>
    </location>
    <ligand>
        <name>S-adenosyl-L-methionine</name>
        <dbReference type="ChEBI" id="CHEBI:59789"/>
        <label>2</label>
    </ligand>
</feature>
<evidence type="ECO:0000256" key="11">
    <source>
        <dbReference type="ARBA" id="ARBA00023014"/>
    </source>
</evidence>
<proteinExistence type="inferred from homology"/>
<evidence type="ECO:0000313" key="20">
    <source>
        <dbReference type="Proteomes" id="UP000320948"/>
    </source>
</evidence>
<evidence type="ECO:0000256" key="15">
    <source>
        <dbReference type="PIRNR" id="PIRNR000167"/>
    </source>
</evidence>
<evidence type="ECO:0000256" key="6">
    <source>
        <dbReference type="ARBA" id="ARBA00022490"/>
    </source>
</evidence>
<feature type="binding site" evidence="16">
    <location>
        <position position="65"/>
    </location>
    <ligand>
        <name>S-adenosyl-L-methionine</name>
        <dbReference type="ChEBI" id="CHEBI:59789"/>
        <label>1</label>
    </ligand>
</feature>
<evidence type="ECO:0000256" key="2">
    <source>
        <dbReference type="ARBA" id="ARBA00004785"/>
    </source>
</evidence>
<keyword evidence="12 15" id="KW-0627">Porphyrin biosynthesis</keyword>
<organism evidence="19 20">
    <name type="scientific">Blastochloris viridis</name>
    <name type="common">Rhodopseudomonas viridis</name>
    <dbReference type="NCBI Taxonomy" id="1079"/>
    <lineage>
        <taxon>Bacteria</taxon>
        <taxon>Pseudomonadati</taxon>
        <taxon>Pseudomonadota</taxon>
        <taxon>Alphaproteobacteria</taxon>
        <taxon>Hyphomicrobiales</taxon>
        <taxon>Blastochloridaceae</taxon>
        <taxon>Blastochloris</taxon>
    </lineage>
</organism>
<feature type="binding site" evidence="16">
    <location>
        <position position="339"/>
    </location>
    <ligand>
        <name>S-adenosyl-L-methionine</name>
        <dbReference type="ChEBI" id="CHEBI:59789"/>
        <label>1</label>
    </ligand>
</feature>
<dbReference type="GO" id="GO:0005737">
    <property type="term" value="C:cytoplasm"/>
    <property type="evidence" value="ECO:0007669"/>
    <property type="project" value="UniProtKB-SubCell"/>
</dbReference>
<feature type="binding site" evidence="16">
    <location>
        <begin position="123"/>
        <end position="124"/>
    </location>
    <ligand>
        <name>S-adenosyl-L-methionine</name>
        <dbReference type="ChEBI" id="CHEBI:59789"/>
        <label>2</label>
    </ligand>
</feature>
<feature type="binding site" evidence="16">
    <location>
        <begin position="77"/>
        <end position="79"/>
    </location>
    <ligand>
        <name>S-adenosyl-L-methionine</name>
        <dbReference type="ChEBI" id="CHEBI:59789"/>
        <label>2</label>
    </ligand>
</feature>
<comment type="similarity">
    <text evidence="3 15">Belongs to the anaerobic coproporphyrinogen-III oxidase family.</text>
</comment>
<dbReference type="SUPFAM" id="SSF102114">
    <property type="entry name" value="Radical SAM enzymes"/>
    <property type="match status" value="1"/>
</dbReference>
<feature type="domain" description="Radical SAM core" evidence="18">
    <location>
        <begin position="56"/>
        <end position="290"/>
    </location>
</feature>
<evidence type="ECO:0000256" key="8">
    <source>
        <dbReference type="ARBA" id="ARBA00022723"/>
    </source>
</evidence>
<dbReference type="GO" id="GO:0046872">
    <property type="term" value="F:metal ion binding"/>
    <property type="evidence" value="ECO:0007669"/>
    <property type="project" value="UniProtKB-KW"/>
</dbReference>
<feature type="binding site" evidence="17">
    <location>
        <position position="71"/>
    </location>
    <ligand>
        <name>[4Fe-4S] cluster</name>
        <dbReference type="ChEBI" id="CHEBI:49883"/>
        <note>4Fe-4S-S-AdoMet</note>
    </ligand>
</feature>
<evidence type="ECO:0000256" key="10">
    <source>
        <dbReference type="ARBA" id="ARBA00023004"/>
    </source>
</evidence>
<dbReference type="GO" id="GO:0004109">
    <property type="term" value="F:coproporphyrinogen oxidase activity"/>
    <property type="evidence" value="ECO:0007669"/>
    <property type="project" value="InterPro"/>
</dbReference>
<evidence type="ECO:0000256" key="16">
    <source>
        <dbReference type="PIRSR" id="PIRSR000167-1"/>
    </source>
</evidence>
<dbReference type="UniPathway" id="UPA00251">
    <property type="reaction ID" value="UER00323"/>
</dbReference>
<feature type="binding site" evidence="16">
    <location>
        <position position="253"/>
    </location>
    <ligand>
        <name>S-adenosyl-L-methionine</name>
        <dbReference type="ChEBI" id="CHEBI:59789"/>
        <label>2</label>
    </ligand>
</feature>
<dbReference type="GO" id="GO:0006782">
    <property type="term" value="P:protoporphyrinogen IX biosynthetic process"/>
    <property type="evidence" value="ECO:0007669"/>
    <property type="project" value="UniProtKB-UniPathway"/>
</dbReference>
<keyword evidence="7 15" id="KW-0949">S-adenosyl-L-methionine</keyword>
<keyword evidence="5 15" id="KW-0004">4Fe-4S</keyword>
<comment type="cofactor">
    <cofactor evidence="15 17">
        <name>[4Fe-4S] cluster</name>
        <dbReference type="ChEBI" id="CHEBI:49883"/>
    </cofactor>
    <text evidence="15 17">Binds 1 [4Fe-4S] cluster. The cluster is coordinated with 3 cysteines and an exchangeable S-adenosyl-L-methionine.</text>
</comment>
<sequence>MHVAIEDSGSLVLRKPEMELIAKYGGPVPRYTSYPTAIQFHAGVDAATVNGWLGTLRDAGEASLYLHMAYCKSLCLYCGCNMKVTNKQDTITAYVNVLIDEMRRTAALLPERLKVGAIHLGGGTPSYVPMKDLRRVFAVMHELFDVKAGAEISMEIDPRQLVDGMPALLGELGFNRASLGIQDTNSTVQNVIRRVQPQALNVRAVTQLREAGVQDINVDLLYGLPMQTPETMRQTVADIQELRPSRIALFGYAHVPWMKKHQAVLEEYNLPDAEARLDIFNTAVEALTKAGYVAVGIDHFCLPTDPMAIAAKDGDLKRNFMGYTTDAAPVLLGFGASAISQYPQGYAQNITAPADYLDAMEKPGLPIARGVAVDAGDMARRGVIEQLLCGMRAEGHALDELLVQRERLNDMVQDGLAEWQGDTLRVTEKGRPFARAVAACFDAYLGKGASTAGRHSKGV</sequence>
<keyword evidence="11 15" id="KW-0411">Iron-sulfur</keyword>
<evidence type="ECO:0000256" key="17">
    <source>
        <dbReference type="PIRSR" id="PIRSR000167-2"/>
    </source>
</evidence>
<evidence type="ECO:0000256" key="1">
    <source>
        <dbReference type="ARBA" id="ARBA00004496"/>
    </source>
</evidence>
<dbReference type="InterPro" id="IPR004558">
    <property type="entry name" value="Coprogen_oxidase_HemN"/>
</dbReference>
<comment type="subunit">
    <text evidence="4">Monomer.</text>
</comment>
<dbReference type="Proteomes" id="UP000320948">
    <property type="component" value="Unassembled WGS sequence"/>
</dbReference>
<comment type="pathway">
    <text evidence="2 15">Porphyrin-containing compound metabolism; protoporphyrin-IX biosynthesis; protoporphyrinogen-IX from coproporphyrinogen-III (AdoMet route): step 1/1.</text>
</comment>
<evidence type="ECO:0000259" key="18">
    <source>
        <dbReference type="PROSITE" id="PS51918"/>
    </source>
</evidence>
<dbReference type="SFLD" id="SFLDS00029">
    <property type="entry name" value="Radical_SAM"/>
    <property type="match status" value="1"/>
</dbReference>
<dbReference type="InterPro" id="IPR058240">
    <property type="entry name" value="rSAM_sf"/>
</dbReference>
<dbReference type="GO" id="GO:0051539">
    <property type="term" value="F:4 iron, 4 sulfur cluster binding"/>
    <property type="evidence" value="ECO:0007669"/>
    <property type="project" value="UniProtKB-KW"/>
</dbReference>
<dbReference type="GO" id="GO:0051989">
    <property type="term" value="F:coproporphyrinogen dehydrogenase activity"/>
    <property type="evidence" value="ECO:0007669"/>
    <property type="project" value="UniProtKB-EC"/>
</dbReference>
<gene>
    <name evidence="19" type="primary">hemN</name>
    <name evidence="19" type="ORF">DI628_06810</name>
</gene>
<feature type="binding site" evidence="16">
    <location>
        <position position="182"/>
    </location>
    <ligand>
        <name>S-adenosyl-L-methionine</name>
        <dbReference type="ChEBI" id="CHEBI:59789"/>
        <label>2</label>
    </ligand>
</feature>
<dbReference type="PIRSF" id="PIRSF000167">
    <property type="entry name" value="HemN"/>
    <property type="match status" value="1"/>
</dbReference>
<reference evidence="19 20" key="1">
    <citation type="journal article" date="2017" name="Nat. Commun.">
        <title>In situ click chemistry generation of cyclooxygenase-2 inhibitors.</title>
        <authorList>
            <person name="Bhardwaj A."/>
            <person name="Kaur J."/>
            <person name="Wuest M."/>
            <person name="Wuest F."/>
        </authorList>
    </citation>
    <scope>NUCLEOTIDE SEQUENCE [LARGE SCALE GENOMIC DNA]</scope>
    <source>
        <strain evidence="19">S2_018_000_R2_106</strain>
    </source>
</reference>
<dbReference type="SMART" id="SM00729">
    <property type="entry name" value="Elp3"/>
    <property type="match status" value="1"/>
</dbReference>
<evidence type="ECO:0000313" key="19">
    <source>
        <dbReference type="EMBL" id="TKW60608.1"/>
    </source>
</evidence>
<evidence type="ECO:0000256" key="5">
    <source>
        <dbReference type="ARBA" id="ARBA00022485"/>
    </source>
</evidence>
<dbReference type="SFLD" id="SFLDG01065">
    <property type="entry name" value="anaerobic_coproporphyrinogen-I"/>
    <property type="match status" value="1"/>
</dbReference>
<feature type="binding site" evidence="17">
    <location>
        <position position="75"/>
    </location>
    <ligand>
        <name>[4Fe-4S] cluster</name>
        <dbReference type="ChEBI" id="CHEBI:49883"/>
        <note>4Fe-4S-S-AdoMet</note>
    </ligand>
</feature>
<feature type="binding site" evidence="16">
    <location>
        <position position="155"/>
    </location>
    <ligand>
        <name>S-adenosyl-L-methionine</name>
        <dbReference type="ChEBI" id="CHEBI:59789"/>
        <label>1</label>
    </ligand>
</feature>
<keyword evidence="9 15" id="KW-0560">Oxidoreductase</keyword>
<comment type="catalytic activity">
    <reaction evidence="14 15">
        <text>coproporphyrinogen III + 2 S-adenosyl-L-methionine = protoporphyrinogen IX + 2 5'-deoxyadenosine + 2 L-methionine + 2 CO2</text>
        <dbReference type="Rhea" id="RHEA:15425"/>
        <dbReference type="ChEBI" id="CHEBI:16526"/>
        <dbReference type="ChEBI" id="CHEBI:17319"/>
        <dbReference type="ChEBI" id="CHEBI:57307"/>
        <dbReference type="ChEBI" id="CHEBI:57309"/>
        <dbReference type="ChEBI" id="CHEBI:57844"/>
        <dbReference type="ChEBI" id="CHEBI:59789"/>
        <dbReference type="EC" id="1.3.98.3"/>
    </reaction>
</comment>